<keyword evidence="3" id="KW-1185">Reference proteome</keyword>
<gene>
    <name evidence="2" type="ORF">HannXRQ_Chr16g0531201</name>
    <name evidence="1" type="ORF">HanXRQr2_Chr01g0021041</name>
</gene>
<dbReference type="Gramene" id="mRNA:HanXRQr2_Chr01g0021041">
    <property type="protein sequence ID" value="CDS:HanXRQr2_Chr01g0021041.1"/>
    <property type="gene ID" value="HanXRQr2_Chr01g0021041"/>
</dbReference>
<dbReference type="AlphaFoldDB" id="A0A251S4A5"/>
<dbReference type="EMBL" id="CM007905">
    <property type="protein sequence ID" value="OTF93282.1"/>
    <property type="molecule type" value="Genomic_DNA"/>
</dbReference>
<accession>A0A251S4A5</accession>
<name>A0A251S4A5_HELAN</name>
<reference evidence="1 3" key="1">
    <citation type="journal article" date="2017" name="Nature">
        <title>The sunflower genome provides insights into oil metabolism, flowering and Asterid evolution.</title>
        <authorList>
            <person name="Badouin H."/>
            <person name="Gouzy J."/>
            <person name="Grassa C.J."/>
            <person name="Murat F."/>
            <person name="Staton S.E."/>
            <person name="Cottret L."/>
            <person name="Lelandais-Briere C."/>
            <person name="Owens G.L."/>
            <person name="Carrere S."/>
            <person name="Mayjonade B."/>
            <person name="Legrand L."/>
            <person name="Gill N."/>
            <person name="Kane N.C."/>
            <person name="Bowers J.E."/>
            <person name="Hubner S."/>
            <person name="Bellec A."/>
            <person name="Berard A."/>
            <person name="Berges H."/>
            <person name="Blanchet N."/>
            <person name="Boniface M.C."/>
            <person name="Brunel D."/>
            <person name="Catrice O."/>
            <person name="Chaidir N."/>
            <person name="Claudel C."/>
            <person name="Donnadieu C."/>
            <person name="Faraut T."/>
            <person name="Fievet G."/>
            <person name="Helmstetter N."/>
            <person name="King M."/>
            <person name="Knapp S.J."/>
            <person name="Lai Z."/>
            <person name="Le Paslier M.C."/>
            <person name="Lippi Y."/>
            <person name="Lorenzon L."/>
            <person name="Mandel J.R."/>
            <person name="Marage G."/>
            <person name="Marchand G."/>
            <person name="Marquand E."/>
            <person name="Bret-Mestries E."/>
            <person name="Morien E."/>
            <person name="Nambeesan S."/>
            <person name="Nguyen T."/>
            <person name="Pegot-Espagnet P."/>
            <person name="Pouilly N."/>
            <person name="Raftis F."/>
            <person name="Sallet E."/>
            <person name="Schiex T."/>
            <person name="Thomas J."/>
            <person name="Vandecasteele C."/>
            <person name="Vares D."/>
            <person name="Vear F."/>
            <person name="Vautrin S."/>
            <person name="Crespi M."/>
            <person name="Mangin B."/>
            <person name="Burke J.M."/>
            <person name="Salse J."/>
            <person name="Munos S."/>
            <person name="Vincourt P."/>
            <person name="Rieseberg L.H."/>
            <person name="Langlade N.B."/>
        </authorList>
    </citation>
    <scope>NUCLEOTIDE SEQUENCE [LARGE SCALE GENOMIC DNA]</scope>
    <source>
        <strain evidence="3">cv. SF193</strain>
        <tissue evidence="1">Leaves</tissue>
    </source>
</reference>
<evidence type="ECO:0000313" key="2">
    <source>
        <dbReference type="EMBL" id="OTF93282.1"/>
    </source>
</evidence>
<dbReference type="Proteomes" id="UP000215914">
    <property type="component" value="Chromosome 16"/>
</dbReference>
<evidence type="ECO:0000313" key="1">
    <source>
        <dbReference type="EMBL" id="KAF5821973.1"/>
    </source>
</evidence>
<evidence type="ECO:0000313" key="3">
    <source>
        <dbReference type="Proteomes" id="UP000215914"/>
    </source>
</evidence>
<dbReference type="EMBL" id="MNCJ02000316">
    <property type="protein sequence ID" value="KAF5821973.1"/>
    <property type="molecule type" value="Genomic_DNA"/>
</dbReference>
<reference evidence="2" key="2">
    <citation type="submission" date="2017-02" db="EMBL/GenBank/DDBJ databases">
        <title>Sunflower complete genome.</title>
        <authorList>
            <person name="Langlade N."/>
            <person name="Munos S."/>
        </authorList>
    </citation>
    <scope>NUCLEOTIDE SEQUENCE [LARGE SCALE GENOMIC DNA]</scope>
    <source>
        <tissue evidence="2">Leaves</tissue>
    </source>
</reference>
<reference evidence="1" key="3">
    <citation type="submission" date="2020-06" db="EMBL/GenBank/DDBJ databases">
        <title>Helianthus annuus Genome sequencing and assembly Release 2.</title>
        <authorList>
            <person name="Gouzy J."/>
            <person name="Langlade N."/>
            <person name="Munos S."/>
        </authorList>
    </citation>
    <scope>NUCLEOTIDE SEQUENCE</scope>
    <source>
        <tissue evidence="1">Leaves</tissue>
    </source>
</reference>
<proteinExistence type="predicted"/>
<organism evidence="2 3">
    <name type="scientific">Helianthus annuus</name>
    <name type="common">Common sunflower</name>
    <dbReference type="NCBI Taxonomy" id="4232"/>
    <lineage>
        <taxon>Eukaryota</taxon>
        <taxon>Viridiplantae</taxon>
        <taxon>Streptophyta</taxon>
        <taxon>Embryophyta</taxon>
        <taxon>Tracheophyta</taxon>
        <taxon>Spermatophyta</taxon>
        <taxon>Magnoliopsida</taxon>
        <taxon>eudicotyledons</taxon>
        <taxon>Gunneridae</taxon>
        <taxon>Pentapetalae</taxon>
        <taxon>asterids</taxon>
        <taxon>campanulids</taxon>
        <taxon>Asterales</taxon>
        <taxon>Asteraceae</taxon>
        <taxon>Asteroideae</taxon>
        <taxon>Heliantheae alliance</taxon>
        <taxon>Heliantheae</taxon>
        <taxon>Helianthus</taxon>
    </lineage>
</organism>
<dbReference type="InParanoid" id="A0A251S4A5"/>
<sequence>MSDGCSLLLDEWLSDSSQRFVTFSVCCKGKVVALDNFIKCKIKTEDLFWFSWLSKYLVAWESKMLSKSLWFILPCCNKESY</sequence>
<protein>
    <submittedName>
        <fullName evidence="2">Uncharacterized protein</fullName>
    </submittedName>
</protein>